<dbReference type="SUPFAM" id="SSF82317">
    <property type="entry name" value="Swiveling domain of dehydratase reactivase alpha subunit"/>
    <property type="match status" value="1"/>
</dbReference>
<reference evidence="4" key="1">
    <citation type="submission" date="2020-05" db="EMBL/GenBank/DDBJ databases">
        <authorList>
            <person name="Chiriac C."/>
            <person name="Salcher M."/>
            <person name="Ghai R."/>
            <person name="Kavagutti S V."/>
        </authorList>
    </citation>
    <scope>NUCLEOTIDE SEQUENCE</scope>
</reference>
<dbReference type="Pfam" id="PF18427">
    <property type="entry name" value="DDR_swiveling"/>
    <property type="match status" value="1"/>
</dbReference>
<dbReference type="InterPro" id="IPR028975">
    <property type="entry name" value="DDRA_swiveling_dom_sf"/>
</dbReference>
<evidence type="ECO:0000259" key="2">
    <source>
        <dbReference type="Pfam" id="PF18427"/>
    </source>
</evidence>
<dbReference type="EMBL" id="CAEZWD010000007">
    <property type="protein sequence ID" value="CAB4642002.1"/>
    <property type="molecule type" value="Genomic_DNA"/>
</dbReference>
<dbReference type="Gene3D" id="3.50.30.70">
    <property type="entry name" value="Swiveling domain of dehydratase reactivase alpha subunit"/>
    <property type="match status" value="1"/>
</dbReference>
<name>A0A6J6KGY9_9ZZZZ</name>
<dbReference type="Pfam" id="PF08841">
    <property type="entry name" value="DDR"/>
    <property type="match status" value="1"/>
</dbReference>
<dbReference type="InterPro" id="IPR030994">
    <property type="entry name" value="DDR_dom"/>
</dbReference>
<feature type="domain" description="Diol dehydratase reactivase ATPase-like" evidence="1">
    <location>
        <begin position="329"/>
        <end position="545"/>
    </location>
</feature>
<dbReference type="InterPro" id="IPR040916">
    <property type="entry name" value="DDR_swiveling"/>
</dbReference>
<dbReference type="AlphaFoldDB" id="A0A6J6KGY9"/>
<dbReference type="InterPro" id="IPR043129">
    <property type="entry name" value="ATPase_NBD"/>
</dbReference>
<proteinExistence type="predicted"/>
<feature type="domain" description="DD-reactivating factor swiveling" evidence="2">
    <location>
        <begin position="113"/>
        <end position="234"/>
    </location>
</feature>
<protein>
    <submittedName>
        <fullName evidence="4">Unannotated protein</fullName>
    </submittedName>
</protein>
<evidence type="ECO:0000313" key="3">
    <source>
        <dbReference type="EMBL" id="CAB4642002.1"/>
    </source>
</evidence>
<organism evidence="4">
    <name type="scientific">freshwater metagenome</name>
    <dbReference type="NCBI Taxonomy" id="449393"/>
    <lineage>
        <taxon>unclassified sequences</taxon>
        <taxon>metagenomes</taxon>
        <taxon>ecological metagenomes</taxon>
    </lineage>
</organism>
<accession>A0A6J6KGY9</accession>
<sequence>MGLVAGIDIGNSTTEIVIASGSEPIAWDRRPTRGMKGSEASIKAAVSLLQSLQREHQLTIEKVVVAPWQPVETLTSTIHEPLPDTGRLQILKTAHQSVVGDGWAIGQPWLITQEAISEVSLIAVVPSGVGFEFAAAAINRELENGSNIVGAVIADDEAVLVAKRVSADIPIADGVDTEIARTAHRLFLEVRPQNSSLKIATDVWALRSALELSEMDASPLNEIVRWVKNERTALIGLFSETQISTKTNNGFIDWIDGTTTELFEAIAKIENSLIGDVSRIAISDRISTSDIWAFDITKVLADRGLRQVGHTRDLALAQLSPHSSSSNLDLSAMFKVPVVVAESESFAARIGATSTPGVGSGAAILDIGGGTIDLISEVEISAAGAGELLTAAVAFALDTSRGAADWIKRGPAQRLESPQVLLSEDGSKNFVSEASPYPASAMGSLVTPGPAGFLTFGQNLQPAEWRIMRQGLKQAAMGMNVARLIRSLESKTGTAKDLDLVVVGGPVADDELLPVIGAIPGVKGIGRGNVAGKLGHRYAVAYGLSQI</sequence>
<evidence type="ECO:0000313" key="4">
    <source>
        <dbReference type="EMBL" id="CAB4649031.1"/>
    </source>
</evidence>
<evidence type="ECO:0000259" key="1">
    <source>
        <dbReference type="Pfam" id="PF08841"/>
    </source>
</evidence>
<dbReference type="EMBL" id="CAEZWI010000030">
    <property type="protein sequence ID" value="CAB4649031.1"/>
    <property type="molecule type" value="Genomic_DNA"/>
</dbReference>
<dbReference type="Gene3D" id="3.30.420.40">
    <property type="match status" value="2"/>
</dbReference>
<gene>
    <name evidence="3" type="ORF">UFOPK2171_00140</name>
    <name evidence="4" type="ORF">UFOPK2237_00390</name>
</gene>
<dbReference type="SUPFAM" id="SSF53067">
    <property type="entry name" value="Actin-like ATPase domain"/>
    <property type="match status" value="1"/>
</dbReference>